<evidence type="ECO:0000256" key="1">
    <source>
        <dbReference type="SAM" id="Coils"/>
    </source>
</evidence>
<evidence type="ECO:0000313" key="4">
    <source>
        <dbReference type="Proteomes" id="UP000472270"/>
    </source>
</evidence>
<dbReference type="FunFam" id="1.25.10.10:FF:000218">
    <property type="entry name" value="lisH domain and HEAT repeat-containing protein KIAA1468 homolog isoform X1"/>
    <property type="match status" value="1"/>
</dbReference>
<organism evidence="3 4">
    <name type="scientific">Sinocyclocheilus rhinocerous</name>
    <dbReference type="NCBI Taxonomy" id="307959"/>
    <lineage>
        <taxon>Eukaryota</taxon>
        <taxon>Metazoa</taxon>
        <taxon>Chordata</taxon>
        <taxon>Craniata</taxon>
        <taxon>Vertebrata</taxon>
        <taxon>Euteleostomi</taxon>
        <taxon>Actinopterygii</taxon>
        <taxon>Neopterygii</taxon>
        <taxon>Teleostei</taxon>
        <taxon>Ostariophysi</taxon>
        <taxon>Cypriniformes</taxon>
        <taxon>Cyprinidae</taxon>
        <taxon>Cyprininae</taxon>
        <taxon>Sinocyclocheilus</taxon>
    </lineage>
</organism>
<dbReference type="Ensembl" id="ENSSRHT00000017519.1">
    <property type="protein sequence ID" value="ENSSRHP00000016966.1"/>
    <property type="gene ID" value="ENSSRHG00000007326.1"/>
</dbReference>
<evidence type="ECO:0000313" key="3">
    <source>
        <dbReference type="Ensembl" id="ENSSRHP00000016966.1"/>
    </source>
</evidence>
<name>A0A673GUF9_9TELE</name>
<sequence length="1187" mass="131956">MAAGTVNPFNVSDSEEEAEQRQDGADTERSSSDEAQGHRLGPFSPPPAYSEPVALLSNNRTSPSVDGIPASAAAVAGIGGGGAETRVSLDAIAAQLLRDQYILTALELHTELLEGGRELPRLRDYFSNPGNFERQSGTPPACKEQGVGPGGPLNRAGSISTLDSLDFARYSDDGNRESDERVAVLEFELRKAKETIQALRANLTQAAECEIPSQERKNYKSSPEIQEPIRPLEKRALNFLVNEYLLKNEYKLTSITFSDENDDQDFELWDDVGLNIPKPPDLLQLYRNCGNSLQLHRDTVDVAVNVDPNDLPGDYFTQEPVQQTEAIQQQQQEEVVQELEYQISLLNSEKQSLAEQIKKLQSDIQVLQRNVSSEPTSAVKSTQSKEDTPCGKPPLDNGQYLDIRGVTETDSSSDANTTKTSATTATTDCTESTTTATQPHSKLKSQSQQGKTSVQFDQPNRKLSPAFHQALLSFCRMSADSRLGSEVSRIADSEQSVMLMLGRCLPHIVPNVLLAKRERMVVHLCQELIPLILCTACLHPEPKERDQLLHILFNLIKRPDDEQRQMILTGCVAFALHVGPTRVEAELLPQCWEQYRCVCVCLQKEIRSSLVLSMLQQMLAEDKADMVREAVVKSLGIIMGFIDDPDKYSQGFELMLLSLGDPSERVVSATHQVFIPAFAAWCTELGNLQSQLIPSLLTRIEKLLKQGEYGLDEHKLHMYLSALQSLIPSLFAVLLQNAPFTSRAKLQGDVPPIEVTRFPRPASPLQDVATIVGSREQLAVLLQLFDHQLQHEGTTGWDSLLWVVNQFLPQLIEIVGRINVTSSTCVHEFSRFFWRLCRTFGKIFTNTKVKPQFQEILRLSEENVDASAGNGILTKATVPIYATGVLTCYNQEEDRKLLVGFLEDVMTTLSLSHAPLDSLKASFVELGANPAYHELLLTVLWYGVVHTSALVRCTAARMFELVLRGMSEALIDKRVAPALITLCSGPEFSVRISTIPAFGTIMETVTQKELLERVKMQLASFLEDPQYQDQHSLHMEIIKTFGRVGPNTEPRFRDEFVLPHLHKLALCNNQQTVESKRIDIATQLFEAYSALSCCFISEELMVNHFLPGLRCLRTDMEQLSPEHEVILSSMIKECEIKVENKGIGEAQGSISIAASLVGEDAKTKFLSKMGQLTTSGAMLANVFQRKK</sequence>
<feature type="compositionally biased region" description="Low complexity" evidence="2">
    <location>
        <begin position="409"/>
        <end position="437"/>
    </location>
</feature>
<accession>A0A673GUF9</accession>
<dbReference type="Gene3D" id="1.25.10.10">
    <property type="entry name" value="Leucine-rich Repeat Variant"/>
    <property type="match status" value="2"/>
</dbReference>
<dbReference type="GO" id="GO:0055037">
    <property type="term" value="C:recycling endosome"/>
    <property type="evidence" value="ECO:0007669"/>
    <property type="project" value="TreeGrafter"/>
</dbReference>
<protein>
    <submittedName>
        <fullName evidence="3">LisH domain and HEAT repeat-containing protein KIAA1468 homolog</fullName>
    </submittedName>
</protein>
<gene>
    <name evidence="3" type="primary">relch</name>
</gene>
<feature type="coiled-coil region" evidence="1">
    <location>
        <begin position="329"/>
        <end position="370"/>
    </location>
</feature>
<dbReference type="AlphaFoldDB" id="A0A673GUF9"/>
<dbReference type="GO" id="GO:0032367">
    <property type="term" value="P:intracellular cholesterol transport"/>
    <property type="evidence" value="ECO:0007669"/>
    <property type="project" value="InterPro"/>
</dbReference>
<feature type="compositionally biased region" description="Polar residues" evidence="2">
    <location>
        <begin position="438"/>
        <end position="458"/>
    </location>
</feature>
<feature type="compositionally biased region" description="Basic and acidic residues" evidence="2">
    <location>
        <begin position="19"/>
        <end position="37"/>
    </location>
</feature>
<feature type="region of interest" description="Disordered" evidence="2">
    <location>
        <begin position="370"/>
        <end position="460"/>
    </location>
</feature>
<evidence type="ECO:0000256" key="2">
    <source>
        <dbReference type="SAM" id="MobiDB-lite"/>
    </source>
</evidence>
<dbReference type="InterPro" id="IPR040362">
    <property type="entry name" value="RELCH"/>
</dbReference>
<dbReference type="InterPro" id="IPR011989">
    <property type="entry name" value="ARM-like"/>
</dbReference>
<feature type="coiled-coil region" evidence="1">
    <location>
        <begin position="182"/>
        <end position="209"/>
    </location>
</feature>
<dbReference type="PANTHER" id="PTHR32059">
    <property type="entry name" value="RAB11-BINDING PROTEIN RELCH"/>
    <property type="match status" value="1"/>
</dbReference>
<keyword evidence="4" id="KW-1185">Reference proteome</keyword>
<dbReference type="SMART" id="SM00667">
    <property type="entry name" value="LisH"/>
    <property type="match status" value="1"/>
</dbReference>
<feature type="compositionally biased region" description="Polar residues" evidence="2">
    <location>
        <begin position="128"/>
        <end position="138"/>
    </location>
</feature>
<dbReference type="Proteomes" id="UP000472270">
    <property type="component" value="Unassembled WGS sequence"/>
</dbReference>
<keyword evidence="1" id="KW-0175">Coiled coil</keyword>
<reference evidence="3" key="2">
    <citation type="submission" date="2025-09" db="UniProtKB">
        <authorList>
            <consortium name="Ensembl"/>
        </authorList>
    </citation>
    <scope>IDENTIFICATION</scope>
</reference>
<dbReference type="GO" id="GO:0005802">
    <property type="term" value="C:trans-Golgi network"/>
    <property type="evidence" value="ECO:0007669"/>
    <property type="project" value="InterPro"/>
</dbReference>
<dbReference type="SUPFAM" id="SSF48371">
    <property type="entry name" value="ARM repeat"/>
    <property type="match status" value="1"/>
</dbReference>
<dbReference type="PANTHER" id="PTHR32059:SF0">
    <property type="entry name" value="RAB11-BINDING PROTEIN RELCH"/>
    <property type="match status" value="1"/>
</dbReference>
<dbReference type="InterPro" id="IPR006594">
    <property type="entry name" value="LisH"/>
</dbReference>
<dbReference type="PROSITE" id="PS50896">
    <property type="entry name" value="LISH"/>
    <property type="match status" value="1"/>
</dbReference>
<reference evidence="3" key="1">
    <citation type="submission" date="2025-08" db="UniProtKB">
        <authorList>
            <consortium name="Ensembl"/>
        </authorList>
    </citation>
    <scope>IDENTIFICATION</scope>
</reference>
<feature type="region of interest" description="Disordered" evidence="2">
    <location>
        <begin position="1"/>
        <end position="62"/>
    </location>
</feature>
<feature type="compositionally biased region" description="Polar residues" evidence="2">
    <location>
        <begin position="370"/>
        <end position="382"/>
    </location>
</feature>
<dbReference type="InterPro" id="IPR016024">
    <property type="entry name" value="ARM-type_fold"/>
</dbReference>
<feature type="region of interest" description="Disordered" evidence="2">
    <location>
        <begin position="127"/>
        <end position="158"/>
    </location>
</feature>
<proteinExistence type="predicted"/>